<organism evidence="3 4">
    <name type="scientific">Sphenodon punctatus</name>
    <name type="common">Tuatara</name>
    <name type="synonym">Hatteria punctata</name>
    <dbReference type="NCBI Taxonomy" id="8508"/>
    <lineage>
        <taxon>Eukaryota</taxon>
        <taxon>Metazoa</taxon>
        <taxon>Chordata</taxon>
        <taxon>Craniata</taxon>
        <taxon>Vertebrata</taxon>
        <taxon>Euteleostomi</taxon>
        <taxon>Lepidosauria</taxon>
        <taxon>Sphenodontia</taxon>
        <taxon>Sphenodontidae</taxon>
        <taxon>Sphenodon</taxon>
    </lineage>
</organism>
<dbReference type="Ensembl" id="ENSSPUT00000008519.1">
    <property type="protein sequence ID" value="ENSSPUP00000007994.1"/>
    <property type="gene ID" value="ENSSPUG00000006178.1"/>
</dbReference>
<dbReference type="GeneTree" id="ENSGT00390000003133"/>
<dbReference type="GO" id="GO:0010569">
    <property type="term" value="P:regulation of double-strand break repair via homologous recombination"/>
    <property type="evidence" value="ECO:0007669"/>
    <property type="project" value="TreeGrafter"/>
</dbReference>
<evidence type="ECO:0008006" key="5">
    <source>
        <dbReference type="Google" id="ProtNLM"/>
    </source>
</evidence>
<dbReference type="InterPro" id="IPR029715">
    <property type="entry name" value="FAM35A"/>
</dbReference>
<evidence type="ECO:0000313" key="4">
    <source>
        <dbReference type="Proteomes" id="UP000694392"/>
    </source>
</evidence>
<dbReference type="InterPro" id="IPR031589">
    <property type="entry name" value="SHLD2_C"/>
</dbReference>
<accession>A0A8D0L4G1</accession>
<reference evidence="3" key="2">
    <citation type="submission" date="2025-09" db="UniProtKB">
        <authorList>
            <consortium name="Ensembl"/>
        </authorList>
    </citation>
    <scope>IDENTIFICATION</scope>
</reference>
<dbReference type="Pfam" id="PF22779">
    <property type="entry name" value="OB_SHLD2_2nd"/>
    <property type="match status" value="1"/>
</dbReference>
<dbReference type="PANTHER" id="PTHR14495:SF2">
    <property type="entry name" value="SHIELDIN COMPLEX SUBUNIT 2"/>
    <property type="match status" value="1"/>
</dbReference>
<sequence length="292" mass="33606">VDITVLQDLLAYVSSEHGYLRELPRRQPQTLDSIQHVQLDQLQPETLVHSIIKIKNITILTESVYSYRGKKQRKVILTVEQVRDQHYALVLWGAGAAWCPQLQRKRDHIWEFTCLFVQHNSISGELELHTTPWSSCECLFDDDKRAIDFKEKFPKIEKSLVKMTNLPTHLQEKCSGLIQVKAHVLELKFTIASAQYRQLVFDADTSLECILASLPLITYTGCAKCGSELQTDDNKIYKQCFSCLPLNKVKMFYRPALMTVEDGGYEISVQVASELMEKIFLSIPADWLKRVR</sequence>
<evidence type="ECO:0000259" key="2">
    <source>
        <dbReference type="Pfam" id="PF22779"/>
    </source>
</evidence>
<reference evidence="3" key="1">
    <citation type="submission" date="2025-08" db="UniProtKB">
        <authorList>
            <consortium name="Ensembl"/>
        </authorList>
    </citation>
    <scope>IDENTIFICATION</scope>
</reference>
<keyword evidence="4" id="KW-1185">Reference proteome</keyword>
<protein>
    <recommendedName>
        <fullName evidence="5">Shieldin complex subunit 2</fullName>
    </recommendedName>
</protein>
<evidence type="ECO:0000259" key="1">
    <source>
        <dbReference type="Pfam" id="PF15793"/>
    </source>
</evidence>
<evidence type="ECO:0000313" key="3">
    <source>
        <dbReference type="Ensembl" id="ENSSPUP00000007994.1"/>
    </source>
</evidence>
<dbReference type="Proteomes" id="UP000694392">
    <property type="component" value="Unplaced"/>
</dbReference>
<dbReference type="PANTHER" id="PTHR14495">
    <property type="entry name" value="SHIELDIN COMPLEX SUBUNIT 2"/>
    <property type="match status" value="1"/>
</dbReference>
<name>A0A8D0L4G1_SPHPU</name>
<dbReference type="InterPro" id="IPR053944">
    <property type="entry name" value="SHLD2_OB2"/>
</dbReference>
<feature type="domain" description="Shieldin complex subunit 2 second OB fold" evidence="2">
    <location>
        <begin position="43"/>
        <end position="124"/>
    </location>
</feature>
<dbReference type="GO" id="GO:0005634">
    <property type="term" value="C:nucleus"/>
    <property type="evidence" value="ECO:0007669"/>
    <property type="project" value="TreeGrafter"/>
</dbReference>
<dbReference type="Pfam" id="PF15793">
    <property type="entry name" value="SHLD2_C"/>
    <property type="match status" value="1"/>
</dbReference>
<dbReference type="GO" id="GO:0035861">
    <property type="term" value="C:site of double-strand break"/>
    <property type="evidence" value="ECO:0007669"/>
    <property type="project" value="TreeGrafter"/>
</dbReference>
<dbReference type="AlphaFoldDB" id="A0A8D0L4G1"/>
<feature type="domain" description="Shieldin complex subunit 2 C-terminal" evidence="1">
    <location>
        <begin position="181"/>
        <end position="291"/>
    </location>
</feature>
<proteinExistence type="predicted"/>